<evidence type="ECO:0000256" key="1">
    <source>
        <dbReference type="SAM" id="MobiDB-lite"/>
    </source>
</evidence>
<feature type="compositionally biased region" description="Basic and acidic residues" evidence="1">
    <location>
        <begin position="120"/>
        <end position="138"/>
    </location>
</feature>
<dbReference type="AlphaFoldDB" id="A0AAJ0EZM3"/>
<dbReference type="EMBL" id="JAHMHR010000002">
    <property type="protein sequence ID" value="KAK1700258.1"/>
    <property type="molecule type" value="Genomic_DNA"/>
</dbReference>
<evidence type="ECO:0000313" key="2">
    <source>
        <dbReference type="EMBL" id="KAK1700258.1"/>
    </source>
</evidence>
<sequence>MVSVSFLAAIVSDSGRATATVPDTSLSEQRQAAMHTCFSIPKKSRLVGLQKRESLTERLTAAGELDEDGGTSTAITPSVSWVAACGNCNVTLNSGPAYRPKVGEAALARELSSPSSAPRLENRDLHMKLENKHEHDLTDPAAATQLGRVEMRS</sequence>
<reference evidence="2" key="1">
    <citation type="submission" date="2021-06" db="EMBL/GenBank/DDBJ databases">
        <title>Comparative genomics, transcriptomics and evolutionary studies reveal genomic signatures of adaptation to plant cell wall in hemibiotrophic fungi.</title>
        <authorList>
            <consortium name="DOE Joint Genome Institute"/>
            <person name="Baroncelli R."/>
            <person name="Diaz J.F."/>
            <person name="Benocci T."/>
            <person name="Peng M."/>
            <person name="Battaglia E."/>
            <person name="Haridas S."/>
            <person name="Andreopoulos W."/>
            <person name="Labutti K."/>
            <person name="Pangilinan J."/>
            <person name="Floch G.L."/>
            <person name="Makela M.R."/>
            <person name="Henrissat B."/>
            <person name="Grigoriev I.V."/>
            <person name="Crouch J.A."/>
            <person name="De Vries R.P."/>
            <person name="Sukno S.A."/>
            <person name="Thon M.R."/>
        </authorList>
    </citation>
    <scope>NUCLEOTIDE SEQUENCE</scope>
    <source>
        <strain evidence="2">CBS 193.32</strain>
    </source>
</reference>
<accession>A0AAJ0EZM3</accession>
<comment type="caution">
    <text evidence="2">The sequence shown here is derived from an EMBL/GenBank/DDBJ whole genome shotgun (WGS) entry which is preliminary data.</text>
</comment>
<dbReference type="Proteomes" id="UP001224890">
    <property type="component" value="Unassembled WGS sequence"/>
</dbReference>
<keyword evidence="3" id="KW-1185">Reference proteome</keyword>
<gene>
    <name evidence="2" type="ORF">BDP55DRAFT_625856</name>
</gene>
<evidence type="ECO:0000313" key="3">
    <source>
        <dbReference type="Proteomes" id="UP001224890"/>
    </source>
</evidence>
<feature type="region of interest" description="Disordered" evidence="1">
    <location>
        <begin position="109"/>
        <end position="153"/>
    </location>
</feature>
<dbReference type="RefSeq" id="XP_060436015.1">
    <property type="nucleotide sequence ID" value="XM_060571547.1"/>
</dbReference>
<dbReference type="GeneID" id="85456073"/>
<protein>
    <submittedName>
        <fullName evidence="2">Uncharacterized protein</fullName>
    </submittedName>
</protein>
<proteinExistence type="predicted"/>
<name>A0AAJ0EZM3_9PEZI</name>
<organism evidence="2 3">
    <name type="scientific">Colletotrichum godetiae</name>
    <dbReference type="NCBI Taxonomy" id="1209918"/>
    <lineage>
        <taxon>Eukaryota</taxon>
        <taxon>Fungi</taxon>
        <taxon>Dikarya</taxon>
        <taxon>Ascomycota</taxon>
        <taxon>Pezizomycotina</taxon>
        <taxon>Sordariomycetes</taxon>
        <taxon>Hypocreomycetidae</taxon>
        <taxon>Glomerellales</taxon>
        <taxon>Glomerellaceae</taxon>
        <taxon>Colletotrichum</taxon>
        <taxon>Colletotrichum acutatum species complex</taxon>
    </lineage>
</organism>